<dbReference type="Proteomes" id="UP001205861">
    <property type="component" value="Unassembled WGS sequence"/>
</dbReference>
<dbReference type="EMBL" id="JANUGV010000004">
    <property type="protein sequence ID" value="MCS0609645.1"/>
    <property type="molecule type" value="Genomic_DNA"/>
</dbReference>
<comment type="caution">
    <text evidence="2">The sequence shown here is derived from an EMBL/GenBank/DDBJ whole genome shotgun (WGS) entry which is preliminary data.</text>
</comment>
<keyword evidence="1" id="KW-1133">Transmembrane helix</keyword>
<accession>A0ABT2BNJ7</accession>
<evidence type="ECO:0000313" key="2">
    <source>
        <dbReference type="EMBL" id="MCS0609645.1"/>
    </source>
</evidence>
<proteinExistence type="predicted"/>
<protein>
    <recommendedName>
        <fullName evidence="4">Type II secretion system protein</fullName>
    </recommendedName>
</protein>
<keyword evidence="1" id="KW-0472">Membrane</keyword>
<keyword evidence="1" id="KW-0812">Transmembrane</keyword>
<gene>
    <name evidence="2" type="ORF">NX773_15870</name>
</gene>
<reference evidence="2 3" key="1">
    <citation type="submission" date="2022-08" db="EMBL/GenBank/DDBJ databases">
        <title>Reclassification of Massilia species as members of the genera Telluria, Duganella, Pseudoduganella, Mokoshia gen. nov. and Zemynaea gen. nov. using orthogonal and non-orthogonal genome-based approaches.</title>
        <authorList>
            <person name="Bowman J.P."/>
        </authorList>
    </citation>
    <scope>NUCLEOTIDE SEQUENCE [LARGE SCALE GENOMIC DNA]</scope>
    <source>
        <strain evidence="2 3">JCM 31607</strain>
    </source>
</reference>
<evidence type="ECO:0000313" key="3">
    <source>
        <dbReference type="Proteomes" id="UP001205861"/>
    </source>
</evidence>
<name>A0ABT2BNJ7_9BURK</name>
<dbReference type="SUPFAM" id="SSF54523">
    <property type="entry name" value="Pili subunits"/>
    <property type="match status" value="1"/>
</dbReference>
<evidence type="ECO:0000256" key="1">
    <source>
        <dbReference type="SAM" id="Phobius"/>
    </source>
</evidence>
<organism evidence="2 3">
    <name type="scientific">Massilia solisilvae</name>
    <dbReference type="NCBI Taxonomy" id="1811225"/>
    <lineage>
        <taxon>Bacteria</taxon>
        <taxon>Pseudomonadati</taxon>
        <taxon>Pseudomonadota</taxon>
        <taxon>Betaproteobacteria</taxon>
        <taxon>Burkholderiales</taxon>
        <taxon>Oxalobacteraceae</taxon>
        <taxon>Telluria group</taxon>
        <taxon>Massilia</taxon>
    </lineage>
</organism>
<dbReference type="InterPro" id="IPR045584">
    <property type="entry name" value="Pilin-like"/>
</dbReference>
<dbReference type="RefSeq" id="WP_258857293.1">
    <property type="nucleotide sequence ID" value="NZ_JANUGV010000004.1"/>
</dbReference>
<evidence type="ECO:0008006" key="4">
    <source>
        <dbReference type="Google" id="ProtNLM"/>
    </source>
</evidence>
<sequence length="193" mass="21045">MTRGGDNLCAAPACGALAGRETQAGFTLFEFAVTATVLAVLAGVLLMRIAFYQQESERVAVQQVVATLRTALALRAAAVSPKGDRAAMVRLTEANPLDWLEHKPANYLGEYYSPELKQMPHGNWVFDRRDKCLIYLLNSPKSFSSEASKFLKFKVEYTELGRRAAGERFGPTEVSQGVALIQLTGESDATAEP</sequence>
<feature type="transmembrane region" description="Helical" evidence="1">
    <location>
        <begin position="31"/>
        <end position="51"/>
    </location>
</feature>
<keyword evidence="3" id="KW-1185">Reference proteome</keyword>